<dbReference type="InterPro" id="IPR027417">
    <property type="entry name" value="P-loop_NTPase"/>
</dbReference>
<comment type="caution">
    <text evidence="6">The sequence shown here is derived from an EMBL/GenBank/DDBJ whole genome shotgun (WGS) entry which is preliminary data.</text>
</comment>
<name>A0A0F9INS2_9ZZZZ</name>
<keyword evidence="4" id="KW-0067">ATP-binding</keyword>
<dbReference type="InterPro" id="IPR001650">
    <property type="entry name" value="Helicase_C-like"/>
</dbReference>
<sequence>KSKIVELCENLHISLENIHIRTRKDAQVRKYVKPMDIYKIGVNLNASMSDIYKMVNLVLEERLQYLSRHNLIDKSGDNLHIKVIRKDLLRLNSELVRIVSGTGDKTGSYSALSINAQGLILFHMLELIEQQGLDVLLDYLEKLNKKAKKRNSSKASRILAADDRIRRIYLELKKAQQFSPDNLIHPKYHVLVKVLLDELHKNSDARVLVFVKLRNSVKNIVNRLKGIEIIKPARFVGQATKSQDDKGLSQKRQIEILKEFKQGIYNVLVSTNVGEEGLDIAECDMVIFYDVVASEIRLIQRKGRTARRRKGKVVILYCKETHDEIYLKIALSKLKRMNTTLKNPQQLQEASFESTTFSHIEESFKDEPMNRKEDNPLKKQHQTRLQQFFGSEEMIEDIIPVKISKLVPMKFGLRKSLVRESISYEITDSDLHIVIYNKVLIQIMNPKEVDFNTLLSEIQELKQICSLLIVIFDFIDFPNSDKNRRLKKKIQELGKLHRLQFIPIDNEEELSFIVRSILENSK</sequence>
<proteinExistence type="predicted"/>
<dbReference type="PANTHER" id="PTHR14025:SF20">
    <property type="entry name" value="FANCONI ANEMIA GROUP M PROTEIN"/>
    <property type="match status" value="1"/>
</dbReference>
<dbReference type="Gene3D" id="3.40.50.300">
    <property type="entry name" value="P-loop containing nucleotide triphosphate hydrolases"/>
    <property type="match status" value="1"/>
</dbReference>
<evidence type="ECO:0000256" key="2">
    <source>
        <dbReference type="ARBA" id="ARBA00022801"/>
    </source>
</evidence>
<organism evidence="6">
    <name type="scientific">marine sediment metagenome</name>
    <dbReference type="NCBI Taxonomy" id="412755"/>
    <lineage>
        <taxon>unclassified sequences</taxon>
        <taxon>metagenomes</taxon>
        <taxon>ecological metagenomes</taxon>
    </lineage>
</organism>
<evidence type="ECO:0000256" key="1">
    <source>
        <dbReference type="ARBA" id="ARBA00022741"/>
    </source>
</evidence>
<dbReference type="Pfam" id="PF21210">
    <property type="entry name" value="RNA_helicase_helical"/>
    <property type="match status" value="1"/>
</dbReference>
<feature type="domain" description="Helicase C-terminal" evidence="5">
    <location>
        <begin position="191"/>
        <end position="353"/>
    </location>
</feature>
<evidence type="ECO:0000256" key="4">
    <source>
        <dbReference type="ARBA" id="ARBA00022840"/>
    </source>
</evidence>
<keyword evidence="1" id="KW-0547">Nucleotide-binding</keyword>
<evidence type="ECO:0000256" key="3">
    <source>
        <dbReference type="ARBA" id="ARBA00022806"/>
    </source>
</evidence>
<dbReference type="SMART" id="SM00490">
    <property type="entry name" value="HELICc"/>
    <property type="match status" value="1"/>
</dbReference>
<dbReference type="InterPro" id="IPR041755">
    <property type="entry name" value="Hef_ID"/>
</dbReference>
<dbReference type="SUPFAM" id="SSF52540">
    <property type="entry name" value="P-loop containing nucleoside triphosphate hydrolases"/>
    <property type="match status" value="1"/>
</dbReference>
<dbReference type="GO" id="GO:0004386">
    <property type="term" value="F:helicase activity"/>
    <property type="evidence" value="ECO:0007669"/>
    <property type="project" value="UniProtKB-KW"/>
</dbReference>
<dbReference type="PANTHER" id="PTHR14025">
    <property type="entry name" value="FANCONI ANEMIA GROUP M FANCM FAMILY MEMBER"/>
    <property type="match status" value="1"/>
</dbReference>
<dbReference type="GO" id="GO:0016787">
    <property type="term" value="F:hydrolase activity"/>
    <property type="evidence" value="ECO:0007669"/>
    <property type="project" value="UniProtKB-KW"/>
</dbReference>
<evidence type="ECO:0000313" key="6">
    <source>
        <dbReference type="EMBL" id="KKM49759.1"/>
    </source>
</evidence>
<reference evidence="6" key="1">
    <citation type="journal article" date="2015" name="Nature">
        <title>Complex archaea that bridge the gap between prokaryotes and eukaryotes.</title>
        <authorList>
            <person name="Spang A."/>
            <person name="Saw J.H."/>
            <person name="Jorgensen S.L."/>
            <person name="Zaremba-Niedzwiedzka K."/>
            <person name="Martijn J."/>
            <person name="Lind A.E."/>
            <person name="van Eijk R."/>
            <person name="Schleper C."/>
            <person name="Guy L."/>
            <person name="Ettema T.J."/>
        </authorList>
    </citation>
    <scope>NUCLEOTIDE SEQUENCE</scope>
</reference>
<dbReference type="Pfam" id="PF00271">
    <property type="entry name" value="Helicase_C"/>
    <property type="match status" value="1"/>
</dbReference>
<dbReference type="AlphaFoldDB" id="A0A0F9INS2"/>
<dbReference type="EMBL" id="LAZR01011974">
    <property type="protein sequence ID" value="KKM49759.1"/>
    <property type="molecule type" value="Genomic_DNA"/>
</dbReference>
<protein>
    <recommendedName>
        <fullName evidence="5">Helicase C-terminal domain-containing protein</fullName>
    </recommendedName>
</protein>
<dbReference type="PROSITE" id="PS51194">
    <property type="entry name" value="HELICASE_CTER"/>
    <property type="match status" value="1"/>
</dbReference>
<gene>
    <name evidence="6" type="ORF">LCGC14_1556690</name>
</gene>
<dbReference type="Gene3D" id="1.20.1320.20">
    <property type="entry name" value="hef helicase domain"/>
    <property type="match status" value="1"/>
</dbReference>
<accession>A0A0F9INS2</accession>
<dbReference type="GO" id="GO:0005524">
    <property type="term" value="F:ATP binding"/>
    <property type="evidence" value="ECO:0007669"/>
    <property type="project" value="UniProtKB-KW"/>
</dbReference>
<keyword evidence="3" id="KW-0347">Helicase</keyword>
<feature type="non-terminal residue" evidence="6">
    <location>
        <position position="1"/>
    </location>
</feature>
<keyword evidence="2" id="KW-0378">Hydrolase</keyword>
<evidence type="ECO:0000259" key="5">
    <source>
        <dbReference type="PROSITE" id="PS51194"/>
    </source>
</evidence>